<gene>
    <name evidence="8" type="ORF">LP43_2075</name>
</gene>
<comment type="caution">
    <text evidence="8">The sequence shown here is derived from an EMBL/GenBank/DDBJ whole genome shotgun (WGS) entry which is preliminary data.</text>
</comment>
<feature type="coiled-coil region" evidence="6">
    <location>
        <begin position="83"/>
        <end position="120"/>
    </location>
</feature>
<evidence type="ECO:0000313" key="8">
    <source>
        <dbReference type="EMBL" id="KGM06202.1"/>
    </source>
</evidence>
<dbReference type="PROSITE" id="PS50937">
    <property type="entry name" value="HTH_MERR_2"/>
    <property type="match status" value="1"/>
</dbReference>
<evidence type="ECO:0000256" key="5">
    <source>
        <dbReference type="ARBA" id="ARBA00024874"/>
    </source>
</evidence>
<dbReference type="PANTHER" id="PTHR30204">
    <property type="entry name" value="REDOX-CYCLING DRUG-SENSING TRANSCRIPTIONAL ACTIVATOR SOXR"/>
    <property type="match status" value="1"/>
</dbReference>
<dbReference type="GO" id="GO:0045340">
    <property type="term" value="F:mercury ion binding"/>
    <property type="evidence" value="ECO:0007669"/>
    <property type="project" value="InterPro"/>
</dbReference>
<dbReference type="Pfam" id="PF13411">
    <property type="entry name" value="MerR_1"/>
    <property type="match status" value="1"/>
</dbReference>
<dbReference type="InterPro" id="IPR009061">
    <property type="entry name" value="DNA-bd_dom_put_sf"/>
</dbReference>
<keyword evidence="4" id="KW-0238">DNA-binding</keyword>
<evidence type="ECO:0000256" key="3">
    <source>
        <dbReference type="ARBA" id="ARBA00022914"/>
    </source>
</evidence>
<dbReference type="SMART" id="SM00422">
    <property type="entry name" value="HTH_MERR"/>
    <property type="match status" value="1"/>
</dbReference>
<dbReference type="InterPro" id="IPR047057">
    <property type="entry name" value="MerR_fam"/>
</dbReference>
<dbReference type="RefSeq" id="WP_036314892.1">
    <property type="nucleotide sequence ID" value="NZ_JRQD01000005.1"/>
</dbReference>
<dbReference type="PANTHER" id="PTHR30204:SF92">
    <property type="entry name" value="HTH-TYPE TRANSCRIPTIONAL REGULATOR ZNTR"/>
    <property type="match status" value="1"/>
</dbReference>
<keyword evidence="2" id="KW-0475">Mercuric resistance</keyword>
<sequence length="131" mass="14577">MQTKNLTIGQFAKAVGVGVETVRYYQRQGLLAVPQQTGGIRRYAEPDIRQLRFIKNAQKAGFTLKEIKELIALDASADHERAYDIASERLKALDEHIAELQEARNQLNSLANECASKRQGQCCAILAAFEA</sequence>
<organism evidence="8 9">
    <name type="scientific">Methylophaga thiooxydans</name>
    <dbReference type="NCBI Taxonomy" id="392484"/>
    <lineage>
        <taxon>Bacteria</taxon>
        <taxon>Pseudomonadati</taxon>
        <taxon>Pseudomonadota</taxon>
        <taxon>Gammaproteobacteria</taxon>
        <taxon>Thiotrichales</taxon>
        <taxon>Piscirickettsiaceae</taxon>
        <taxon>Methylophaga</taxon>
    </lineage>
</organism>
<dbReference type="GO" id="GO:0003677">
    <property type="term" value="F:DNA binding"/>
    <property type="evidence" value="ECO:0007669"/>
    <property type="project" value="UniProtKB-KW"/>
</dbReference>
<dbReference type="InterPro" id="IPR011794">
    <property type="entry name" value="MerR"/>
</dbReference>
<comment type="function">
    <text evidence="5">Mediates the mercuric-dependent induction of mercury resistance operon. In the absence of mercury MerR represses transcription by binding tightly to the mer operator region; when mercury is present the dimeric complex binds a single ion and becomes a potent transcriptional activator, while remaining bound to the mer site.</text>
</comment>
<reference evidence="8 9" key="1">
    <citation type="submission" date="2014-09" db="EMBL/GenBank/DDBJ databases">
        <authorList>
            <person name="Grob C."/>
            <person name="Taubert M."/>
            <person name="Howat A.M."/>
            <person name="Burns O.J."/>
            <person name="Dixon J.L."/>
            <person name="Chen Y."/>
            <person name="Murrell J.C."/>
        </authorList>
    </citation>
    <scope>NUCLEOTIDE SEQUENCE [LARGE SCALE GENOMIC DNA]</scope>
    <source>
        <strain evidence="8">L4</strain>
    </source>
</reference>
<dbReference type="CDD" id="cd04783">
    <property type="entry name" value="HTH_MerR1"/>
    <property type="match status" value="1"/>
</dbReference>
<evidence type="ECO:0000256" key="6">
    <source>
        <dbReference type="SAM" id="Coils"/>
    </source>
</evidence>
<dbReference type="PRINTS" id="PR00040">
    <property type="entry name" value="HTHMERR"/>
</dbReference>
<evidence type="ECO:0000256" key="1">
    <source>
        <dbReference type="ARBA" id="ARBA00017146"/>
    </source>
</evidence>
<evidence type="ECO:0000256" key="4">
    <source>
        <dbReference type="ARBA" id="ARBA00023125"/>
    </source>
</evidence>
<evidence type="ECO:0000313" key="9">
    <source>
        <dbReference type="Proteomes" id="UP000029999"/>
    </source>
</evidence>
<dbReference type="EMBL" id="JRQD01000005">
    <property type="protein sequence ID" value="KGM06202.1"/>
    <property type="molecule type" value="Genomic_DNA"/>
</dbReference>
<dbReference type="SUPFAM" id="SSF46955">
    <property type="entry name" value="Putative DNA-binding domain"/>
    <property type="match status" value="1"/>
</dbReference>
<dbReference type="Proteomes" id="UP000029999">
    <property type="component" value="Unassembled WGS sequence"/>
</dbReference>
<name>A0A0A0BEX0_9GAMM</name>
<evidence type="ECO:0000259" key="7">
    <source>
        <dbReference type="PROSITE" id="PS50937"/>
    </source>
</evidence>
<keyword evidence="3" id="KW-0476">Mercury</keyword>
<dbReference type="AlphaFoldDB" id="A0A0A0BEX0"/>
<keyword evidence="6" id="KW-0175">Coiled coil</keyword>
<dbReference type="GO" id="GO:0003700">
    <property type="term" value="F:DNA-binding transcription factor activity"/>
    <property type="evidence" value="ECO:0007669"/>
    <property type="project" value="InterPro"/>
</dbReference>
<dbReference type="Gene3D" id="1.10.1660.10">
    <property type="match status" value="1"/>
</dbReference>
<evidence type="ECO:0000256" key="2">
    <source>
        <dbReference type="ARBA" id="ARBA00022466"/>
    </source>
</evidence>
<feature type="domain" description="HTH merR-type" evidence="7">
    <location>
        <begin position="5"/>
        <end position="73"/>
    </location>
</feature>
<proteinExistence type="predicted"/>
<dbReference type="STRING" id="392484.LP43_2075"/>
<dbReference type="GO" id="GO:0046689">
    <property type="term" value="P:response to mercury ion"/>
    <property type="evidence" value="ECO:0007669"/>
    <property type="project" value="UniProtKB-KW"/>
</dbReference>
<dbReference type="InterPro" id="IPR000551">
    <property type="entry name" value="MerR-type_HTH_dom"/>
</dbReference>
<protein>
    <recommendedName>
        <fullName evidence="1">Mercuric resistance operon regulatory protein</fullName>
    </recommendedName>
</protein>
<accession>A0A0A0BEX0</accession>